<name>A0ABX9M1G9_9LEPT</name>
<feature type="compositionally biased region" description="Basic and acidic residues" evidence="1">
    <location>
        <begin position="22"/>
        <end position="37"/>
    </location>
</feature>
<accession>A0ABX9M1G9</accession>
<sequence length="59" mass="7047">MRLLSNQKTINPVLGKQNRIFYEEQNPKKRNSADRNRTVPNSFERNFLRNCKLSSLPRK</sequence>
<evidence type="ECO:0000313" key="3">
    <source>
        <dbReference type="Proteomes" id="UP000285569"/>
    </source>
</evidence>
<evidence type="ECO:0000313" key="2">
    <source>
        <dbReference type="EMBL" id="RHX79212.1"/>
    </source>
</evidence>
<comment type="caution">
    <text evidence="2">The sequence shown here is derived from an EMBL/GenBank/DDBJ whole genome shotgun (WGS) entry which is preliminary data.</text>
</comment>
<dbReference type="EMBL" id="QHCR01000006">
    <property type="protein sequence ID" value="RHX79212.1"/>
    <property type="molecule type" value="Genomic_DNA"/>
</dbReference>
<dbReference type="Proteomes" id="UP000285569">
    <property type="component" value="Unassembled WGS sequence"/>
</dbReference>
<feature type="region of interest" description="Disordered" evidence="1">
    <location>
        <begin position="22"/>
        <end position="46"/>
    </location>
</feature>
<proteinExistence type="predicted"/>
<evidence type="ECO:0000256" key="1">
    <source>
        <dbReference type="SAM" id="MobiDB-lite"/>
    </source>
</evidence>
<protein>
    <submittedName>
        <fullName evidence="2">Uncharacterized protein</fullName>
    </submittedName>
</protein>
<reference evidence="3" key="1">
    <citation type="submission" date="2018-05" db="EMBL/GenBank/DDBJ databases">
        <title>Leptospira yasudae sp. nov. and Leptospira stimsonii sp. nov., two pathogenic species of the genus Leptospira isolated from environmental sources.</title>
        <authorList>
            <person name="Casanovas-Massana A."/>
            <person name="Hamond C."/>
            <person name="Santos L.A."/>
            <person name="Hacker K.P."/>
            <person name="Balassiano I."/>
            <person name="Medeiros M.A."/>
            <person name="Reis M.G."/>
            <person name="Ko A.I."/>
            <person name="Wunder E.A."/>
        </authorList>
    </citation>
    <scope>NUCLEOTIDE SEQUENCE [LARGE SCALE GENOMIC DNA]</scope>
    <source>
        <strain evidence="3">B21</strain>
    </source>
</reference>
<keyword evidence="3" id="KW-1185">Reference proteome</keyword>
<gene>
    <name evidence="2" type="ORF">DLM77_14840</name>
</gene>
<reference evidence="2 3" key="2">
    <citation type="journal article" date="2020" name="Int. J. Syst. Evol. Microbiol.">
        <title>Leptospira yasudae sp. nov. and Leptospira stimsonii sp. nov., two new species of the pathogenic group isolated from environmental sources.</title>
        <authorList>
            <person name="Casanovas-Massana A."/>
            <person name="Hamond C."/>
            <person name="Santos L.A."/>
            <person name="de Oliveira D."/>
            <person name="Hacker K.P."/>
            <person name="Balassiano I."/>
            <person name="Costa F."/>
            <person name="Medeiros M.A."/>
            <person name="Reis M.G."/>
            <person name="Ko A.I."/>
            <person name="Wunder E.A."/>
        </authorList>
    </citation>
    <scope>NUCLEOTIDE SEQUENCE [LARGE SCALE GENOMIC DNA]</scope>
    <source>
        <strain evidence="2 3">B21</strain>
    </source>
</reference>
<organism evidence="2 3">
    <name type="scientific">Leptospira yasudae</name>
    <dbReference type="NCBI Taxonomy" id="2202201"/>
    <lineage>
        <taxon>Bacteria</taxon>
        <taxon>Pseudomonadati</taxon>
        <taxon>Spirochaetota</taxon>
        <taxon>Spirochaetia</taxon>
        <taxon>Leptospirales</taxon>
        <taxon>Leptospiraceae</taxon>
        <taxon>Leptospira</taxon>
    </lineage>
</organism>